<feature type="compositionally biased region" description="Basic and acidic residues" evidence="3">
    <location>
        <begin position="1587"/>
        <end position="1603"/>
    </location>
</feature>
<feature type="region of interest" description="Disordered" evidence="3">
    <location>
        <begin position="1509"/>
        <end position="1547"/>
    </location>
</feature>
<feature type="compositionally biased region" description="Basic and acidic residues" evidence="3">
    <location>
        <begin position="1756"/>
        <end position="1772"/>
    </location>
</feature>
<evidence type="ECO:0000256" key="3">
    <source>
        <dbReference type="SAM" id="MobiDB-lite"/>
    </source>
</evidence>
<dbReference type="GO" id="GO:0043484">
    <property type="term" value="P:regulation of RNA splicing"/>
    <property type="evidence" value="ECO:0007669"/>
    <property type="project" value="TreeGrafter"/>
</dbReference>
<evidence type="ECO:0000313" key="5">
    <source>
        <dbReference type="Proteomes" id="UP001178461"/>
    </source>
</evidence>
<feature type="region of interest" description="Disordered" evidence="3">
    <location>
        <begin position="948"/>
        <end position="1006"/>
    </location>
</feature>
<gene>
    <name evidence="4" type="ORF">PODLI_1B015438</name>
</gene>
<evidence type="ECO:0000256" key="1">
    <source>
        <dbReference type="ARBA" id="ARBA00004123"/>
    </source>
</evidence>
<evidence type="ECO:0000256" key="2">
    <source>
        <dbReference type="ARBA" id="ARBA00023242"/>
    </source>
</evidence>
<dbReference type="EMBL" id="OX395126">
    <property type="protein sequence ID" value="CAI5764653.1"/>
    <property type="molecule type" value="Genomic_DNA"/>
</dbReference>
<comment type="subcellular location">
    <subcellularLocation>
        <location evidence="1">Nucleus</location>
    </subcellularLocation>
</comment>
<feature type="compositionally biased region" description="Basic and acidic residues" evidence="3">
    <location>
        <begin position="1160"/>
        <end position="1177"/>
    </location>
</feature>
<sequence length="1836" mass="200060">MPKFQMPKFGMSLPKGKAAAEGEITLPSVEVDISKPELKGEVTLPSVGIETDVKLPGAEMKAPSVELEVSEKGKIQMPDVKMPSVKVPKLKTPQVGVSLPKVEADISVPKAKVEVPEAEVSVKVPEAEGSIDGGGMKIHMPKFKMPSMGFSKPEIKGPKVDVDVSTPKVDIALPDVSVTKPEMKAGDISADIKFSAPDVNIPKGETSLELRAADLQIEVPSAEITLDGAEAKMEGLDSKFKMPKLQAPKFGISLPKAKGADEEITFPSVDISVPKSDADIQGPDSEGKNIKRESYEKEIVEKESKFKMPKFKLPSFSWSPKKEASVSTDIYANLEDPSVPVPTGDIESELTLTVEEGEVHIEDLEGHISFDKDSEKTKIRRPHFSMPKISLPKMKSHKAEISVPQLHADMTVSTIADEGKMSLQMRDTDISGSDSRKGIKMPEVKLPSLELSKPELKVPKMDMEISLPESDVKLSIPDASLSEAELKSLDVGDNVSKTMAEIKVPVVKGLEVGVEGPSTDISVDGTEIKTEGMDGKMKRPKFQRPKFGISFSKGKTPDTEISLPSEDAKVPQLKTTTDIADIAVEAPTLEGEGDLAGSGKTGPEGKIKMPPIPRTDMKIPAIDIKLPSVGLSVAQPETEAQDLVAAAKDAKFEGDIKTGSIDAEEKEGHFKMPKFKLPSFNWSPKKEASLKTTAKEPLEEPKLTILSDDTDAELTAVLSEDQEVHMELDAEIATKKGQMKRPHFNMPKISLHRPKLPKSQGSLPKVEADITVEREGALVHIPDIESSFTTQKEEETEICIKMPKGTSKVEIKAPQVDTDIKVDIKEPTIDSSVELKSAEIGSEGEINVDSGSMKTDVAEGTIRMLKLQMPKFGISVPEGKLPETGVTLPEMETEVSHLQATKDFERLCGEAPTLEVKAEPADAEIKVSAGEIQMPRVDIEVSDISVLSPAEQDAKEQGEHEAKSGESQTEESPGWFKMPKFRMPSFGRSSSKGKKGDAEGDGSTGKAPLAEVEIKAPEMASQSPHVVSELYSGQDILEGKVMFPQEDITKDGVSIQKEKDFRTGLLMGEGSFSQASGKADDKISPLGSKTYADVVKLGAEGQIVQIHKTSSTVPTSEISVPDVDIDMTVAETHATKITVAGTEEKVGAIITEANVAEQSPDAKTEKESQIKSPKKDIQGKESIFKMPKFSVPSFGWSTTKTTKKVDDATSDLQEPDVRPPEVRMDVSVTDEDFEIIEYPIEGFEKDMPVEGEVKAEGTDGSSKTKSSKFKMPKFGSLRTKSRSAEVDADPPKTEAEVSLDKTEGQIFGIPAQKAEEFVDMKSRKLDLAEKPGDTTGKQDFEDSEINFHIHKLKIPKFTYSTSVAEGQVLTSEDTTHMKCAATDTDGDGAPQQEFRTTFLDKKVEDIGCNIQKSTVRITTLSDIQRTQVETKLPSTDPSFEETTTLIQRPLEFNIKFPTEKIDTMNGKIQKSVAKITTLSEPDIQTTHLECKLPSTESFIQSSSLHIEGPYFEGNGKQPQGKSAFDSCDSESQESFSTQIVRESEIPPSEVQTATYGFSLLKVKIQESLVNLDMPVKLSSTEYTSEMFESKDHQPSGEKARETTQKTSFAELKVSDKGQELTEEASSTTKLTKLKAFAVEVQSSDEFADSSMMSESAVEITEETEVARAEEESTTDPKEKSDSKRSSGRFKFWLPSLGFSSSVDDTGTDSKPEVQKPFQEETQVDVPSTSDSDTAKQTEKAGWFRFPKLGFSSPTKKGRETDKVEETDPKEEKPQDEESPTEKSETFFDAQESLPPNETVAESETSETTPIVSSSARTELILLEKGKAPTQSVPEEA</sequence>
<dbReference type="GO" id="GO:0005634">
    <property type="term" value="C:nucleus"/>
    <property type="evidence" value="ECO:0007669"/>
    <property type="project" value="UniProtKB-SubCell"/>
</dbReference>
<feature type="compositionally biased region" description="Low complexity" evidence="3">
    <location>
        <begin position="1797"/>
        <end position="1808"/>
    </location>
</feature>
<keyword evidence="5" id="KW-1185">Reference proteome</keyword>
<evidence type="ECO:0008006" key="6">
    <source>
        <dbReference type="Google" id="ProtNLM"/>
    </source>
</evidence>
<feature type="region of interest" description="Disordered" evidence="3">
    <location>
        <begin position="1157"/>
        <end position="1177"/>
    </location>
</feature>
<feature type="compositionally biased region" description="Basic and acidic residues" evidence="3">
    <location>
        <begin position="952"/>
        <end position="964"/>
    </location>
</feature>
<feature type="region of interest" description="Disordered" evidence="3">
    <location>
        <begin position="591"/>
        <end position="614"/>
    </location>
</feature>
<feature type="region of interest" description="Disordered" evidence="3">
    <location>
        <begin position="1643"/>
        <end position="1836"/>
    </location>
</feature>
<name>A0AA35JTU9_9SAUR</name>
<evidence type="ECO:0000313" key="4">
    <source>
        <dbReference type="EMBL" id="CAI5764653.1"/>
    </source>
</evidence>
<protein>
    <recommendedName>
        <fullName evidence="6">Protein AHNAK2</fullName>
    </recommendedName>
</protein>
<dbReference type="Proteomes" id="UP001178461">
    <property type="component" value="Chromosome 1"/>
</dbReference>
<feature type="compositionally biased region" description="Basic and acidic residues" evidence="3">
    <location>
        <begin position="1282"/>
        <end position="1298"/>
    </location>
</feature>
<accession>A0AA35JTU9</accession>
<reference evidence="4" key="1">
    <citation type="submission" date="2022-12" db="EMBL/GenBank/DDBJ databases">
        <authorList>
            <person name="Alioto T."/>
            <person name="Alioto T."/>
            <person name="Gomez Garrido J."/>
        </authorList>
    </citation>
    <scope>NUCLEOTIDE SEQUENCE</scope>
</reference>
<dbReference type="GO" id="GO:0043034">
    <property type="term" value="C:costamere"/>
    <property type="evidence" value="ECO:0007669"/>
    <property type="project" value="TreeGrafter"/>
</dbReference>
<keyword evidence="2" id="KW-0539">Nucleus</keyword>
<feature type="region of interest" description="Disordered" evidence="3">
    <location>
        <begin position="1253"/>
        <end position="1298"/>
    </location>
</feature>
<feature type="compositionally biased region" description="Basic and acidic residues" evidence="3">
    <location>
        <begin position="1664"/>
        <end position="1684"/>
    </location>
</feature>
<organism evidence="4 5">
    <name type="scientific">Podarcis lilfordi</name>
    <name type="common">Lilford's wall lizard</name>
    <dbReference type="NCBI Taxonomy" id="74358"/>
    <lineage>
        <taxon>Eukaryota</taxon>
        <taxon>Metazoa</taxon>
        <taxon>Chordata</taxon>
        <taxon>Craniata</taxon>
        <taxon>Vertebrata</taxon>
        <taxon>Euteleostomi</taxon>
        <taxon>Lepidosauria</taxon>
        <taxon>Squamata</taxon>
        <taxon>Bifurcata</taxon>
        <taxon>Unidentata</taxon>
        <taxon>Episquamata</taxon>
        <taxon>Laterata</taxon>
        <taxon>Lacertibaenia</taxon>
        <taxon>Lacertidae</taxon>
        <taxon>Podarcis</taxon>
    </lineage>
</organism>
<feature type="region of interest" description="Disordered" evidence="3">
    <location>
        <begin position="1202"/>
        <end position="1221"/>
    </location>
</feature>
<feature type="region of interest" description="Disordered" evidence="3">
    <location>
        <begin position="1584"/>
        <end position="1628"/>
    </location>
</feature>
<dbReference type="InterPro" id="IPR052082">
    <property type="entry name" value="Myelin_sheath_structural"/>
</dbReference>
<dbReference type="PANTHER" id="PTHR23348">
    <property type="entry name" value="PERIAXIN/AHNAK"/>
    <property type="match status" value="1"/>
</dbReference>
<proteinExistence type="predicted"/>
<dbReference type="PANTHER" id="PTHR23348:SF16">
    <property type="entry name" value="LEUCINE RICH REPEAT FAMILY PROTEIN"/>
    <property type="match status" value="1"/>
</dbReference>